<evidence type="ECO:0000313" key="2">
    <source>
        <dbReference type="EMBL" id="MCG4745477.1"/>
    </source>
</evidence>
<dbReference type="Gene3D" id="3.40.50.10440">
    <property type="entry name" value="Dihydroxyacetone kinase, domain 1"/>
    <property type="match status" value="1"/>
</dbReference>
<dbReference type="GO" id="GO:0004371">
    <property type="term" value="F:glycerone kinase activity"/>
    <property type="evidence" value="ECO:0007669"/>
    <property type="project" value="InterPro"/>
</dbReference>
<gene>
    <name evidence="2" type="ORF">L0N08_08670</name>
</gene>
<organism evidence="2 3">
    <name type="scientific">Enterocloster aldenensis</name>
    <dbReference type="NCBI Taxonomy" id="358742"/>
    <lineage>
        <taxon>Bacteria</taxon>
        <taxon>Bacillati</taxon>
        <taxon>Bacillota</taxon>
        <taxon>Clostridia</taxon>
        <taxon>Lachnospirales</taxon>
        <taxon>Lachnospiraceae</taxon>
        <taxon>Enterocloster</taxon>
    </lineage>
</organism>
<dbReference type="PANTHER" id="PTHR28629:SF4">
    <property type="entry name" value="TRIOKINASE_FMN CYCLASE"/>
    <property type="match status" value="1"/>
</dbReference>
<feature type="domain" description="DhaK" evidence="1">
    <location>
        <begin position="8"/>
        <end position="329"/>
    </location>
</feature>
<dbReference type="Pfam" id="PF02733">
    <property type="entry name" value="Dak1"/>
    <property type="match status" value="1"/>
</dbReference>
<dbReference type="InterPro" id="IPR004006">
    <property type="entry name" value="DhaK_dom"/>
</dbReference>
<dbReference type="PANTHER" id="PTHR28629">
    <property type="entry name" value="TRIOKINASE/FMN CYCLASE"/>
    <property type="match status" value="1"/>
</dbReference>
<dbReference type="SUPFAM" id="SSF82549">
    <property type="entry name" value="DAK1/DegV-like"/>
    <property type="match status" value="1"/>
</dbReference>
<name>A0AAW5BNU6_9FIRM</name>
<keyword evidence="2" id="KW-0808">Transferase</keyword>
<dbReference type="InterPro" id="IPR050861">
    <property type="entry name" value="Dihydroxyacetone_Kinase"/>
</dbReference>
<accession>A0AAW5BNU6</accession>
<evidence type="ECO:0000259" key="1">
    <source>
        <dbReference type="PROSITE" id="PS51481"/>
    </source>
</evidence>
<dbReference type="Gene3D" id="3.30.1180.20">
    <property type="entry name" value="Dihydroxyacetone kinase, domain 2"/>
    <property type="match status" value="1"/>
</dbReference>
<sequence length="334" mass="36363">MSKKIINQADDVVSEMMEGFVAAYDRYYEKVGDVNGILYKNHRKNQVGLVIGGGSGHDPMFAGFVGRGLADAAACGNVFASPDPGTIMEVGQAVNGGRGVLFIYGNYAGDNLNFDMAEEMLQDEGIQTAHVRTWDDCASAPSDRMEDRRGIAGNVFVIKVAGAACDEGLGLEEVVRVTEKARALLRTIGVATSPGQIPGSEKPTFQLAEDELEYGMGIHGEPGIKRAKMCPADELTQVMYQNLVKDMPLNPGDEVCVLVNGLGSTTIMEMGIVYRKLKELLDSDGVIVYDADINNYCTCMEMGGFSISVMKVDDELKRYYDAPCHSPYYTREER</sequence>
<dbReference type="Proteomes" id="UP001299608">
    <property type="component" value="Unassembled WGS sequence"/>
</dbReference>
<reference evidence="2" key="1">
    <citation type="submission" date="2022-01" db="EMBL/GenBank/DDBJ databases">
        <title>Collection of gut derived symbiotic bacterial strains cultured from healthy donors.</title>
        <authorList>
            <person name="Lin H."/>
            <person name="Kohout C."/>
            <person name="Waligurski E."/>
            <person name="Pamer E.G."/>
        </authorList>
    </citation>
    <scope>NUCLEOTIDE SEQUENCE</scope>
    <source>
        <strain evidence="2">DFI.6.55</strain>
    </source>
</reference>
<dbReference type="GO" id="GO:0005829">
    <property type="term" value="C:cytosol"/>
    <property type="evidence" value="ECO:0007669"/>
    <property type="project" value="TreeGrafter"/>
</dbReference>
<evidence type="ECO:0000313" key="3">
    <source>
        <dbReference type="Proteomes" id="UP001299608"/>
    </source>
</evidence>
<dbReference type="PROSITE" id="PS51481">
    <property type="entry name" value="DHAK"/>
    <property type="match status" value="1"/>
</dbReference>
<dbReference type="FunFam" id="3.40.50.10440:FF:000001">
    <property type="entry name" value="Dihydroxyacetone kinase, DhaK subunit"/>
    <property type="match status" value="1"/>
</dbReference>
<keyword evidence="2" id="KW-0418">Kinase</keyword>
<dbReference type="RefSeq" id="WP_227115858.1">
    <property type="nucleotide sequence ID" value="NZ_JAAITT010000003.1"/>
</dbReference>
<dbReference type="GO" id="GO:0019563">
    <property type="term" value="P:glycerol catabolic process"/>
    <property type="evidence" value="ECO:0007669"/>
    <property type="project" value="TreeGrafter"/>
</dbReference>
<dbReference type="AlphaFoldDB" id="A0AAW5BNU6"/>
<proteinExistence type="predicted"/>
<comment type="caution">
    <text evidence="2">The sequence shown here is derived from an EMBL/GenBank/DDBJ whole genome shotgun (WGS) entry which is preliminary data.</text>
</comment>
<dbReference type="EMBL" id="JAKNGE010000009">
    <property type="protein sequence ID" value="MCG4745477.1"/>
    <property type="molecule type" value="Genomic_DNA"/>
</dbReference>
<protein>
    <submittedName>
        <fullName evidence="2">Dihydroxyacetone kinase subunit DhaK</fullName>
    </submittedName>
</protein>